<name>A0LNW6_SYNFM</name>
<sequence>MQCPGQDKRTWKQDAIFETECPKCGHAVEFFKDESQRRCRNCRSLVLNPKMDFGCASYCQFAGECLGGLSPELTARREEVLKEINAIREKGCAGGEPGKTTS</sequence>
<protein>
    <recommendedName>
        <fullName evidence="3">Phosphohydrolase</fullName>
    </recommendedName>
</protein>
<dbReference type="RefSeq" id="WP_011700243.1">
    <property type="nucleotide sequence ID" value="NC_008554.1"/>
</dbReference>
<keyword evidence="2" id="KW-1185">Reference proteome</keyword>
<evidence type="ECO:0008006" key="3">
    <source>
        <dbReference type="Google" id="ProtNLM"/>
    </source>
</evidence>
<evidence type="ECO:0000313" key="1">
    <source>
        <dbReference type="EMBL" id="ABK19118.1"/>
    </source>
</evidence>
<dbReference type="InParanoid" id="A0LNW6"/>
<dbReference type="eggNOG" id="COG0272">
    <property type="taxonomic scope" value="Bacteria"/>
</dbReference>
<dbReference type="KEGG" id="sfu:Sfum_3447"/>
<gene>
    <name evidence="1" type="ordered locus">Sfum_3447</name>
</gene>
<dbReference type="EMBL" id="CP000478">
    <property type="protein sequence ID" value="ABK19118.1"/>
    <property type="molecule type" value="Genomic_DNA"/>
</dbReference>
<dbReference type="HOGENOM" id="CLU_2276074_0_0_7"/>
<proteinExistence type="predicted"/>
<reference evidence="1 2" key="1">
    <citation type="submission" date="2006-10" db="EMBL/GenBank/DDBJ databases">
        <title>Complete sequence of Syntrophobacter fumaroxidans MPOB.</title>
        <authorList>
            <consortium name="US DOE Joint Genome Institute"/>
            <person name="Copeland A."/>
            <person name="Lucas S."/>
            <person name="Lapidus A."/>
            <person name="Barry K."/>
            <person name="Detter J.C."/>
            <person name="Glavina del Rio T."/>
            <person name="Hammon N."/>
            <person name="Israni S."/>
            <person name="Pitluck S."/>
            <person name="Goltsman E.G."/>
            <person name="Martinez M."/>
            <person name="Schmutz J."/>
            <person name="Larimer F."/>
            <person name="Land M."/>
            <person name="Hauser L."/>
            <person name="Kyrpides N."/>
            <person name="Kim E."/>
            <person name="Boone D.R."/>
            <person name="Brockman F."/>
            <person name="Culley D."/>
            <person name="Ferry J."/>
            <person name="Gunsalus R."/>
            <person name="McInerney M.J."/>
            <person name="Morrison M."/>
            <person name="Plugge C."/>
            <person name="Rohlin L."/>
            <person name="Scholten J."/>
            <person name="Sieber J."/>
            <person name="Stams A.J.M."/>
            <person name="Worm P."/>
            <person name="Henstra A.M."/>
            <person name="Richardson P."/>
        </authorList>
    </citation>
    <scope>NUCLEOTIDE SEQUENCE [LARGE SCALE GENOMIC DNA]</scope>
    <source>
        <strain evidence="2">DSM 10017 / MPOB</strain>
    </source>
</reference>
<dbReference type="Proteomes" id="UP000001784">
    <property type="component" value="Chromosome"/>
</dbReference>
<dbReference type="STRING" id="335543.Sfum_3447"/>
<dbReference type="AlphaFoldDB" id="A0LNW6"/>
<organism evidence="1 2">
    <name type="scientific">Syntrophobacter fumaroxidans (strain DSM 10017 / MPOB)</name>
    <dbReference type="NCBI Taxonomy" id="335543"/>
    <lineage>
        <taxon>Bacteria</taxon>
        <taxon>Pseudomonadati</taxon>
        <taxon>Thermodesulfobacteriota</taxon>
        <taxon>Syntrophobacteria</taxon>
        <taxon>Syntrophobacterales</taxon>
        <taxon>Syntrophobacteraceae</taxon>
        <taxon>Syntrophobacter</taxon>
    </lineage>
</organism>
<evidence type="ECO:0000313" key="2">
    <source>
        <dbReference type="Proteomes" id="UP000001784"/>
    </source>
</evidence>
<accession>A0LNW6</accession>
<dbReference type="OrthoDB" id="155250at2"/>